<dbReference type="EMBL" id="GEVL01002825">
    <property type="protein sequence ID" value="JAU74516.1"/>
    <property type="molecule type" value="Transcribed_RNA"/>
</dbReference>
<gene>
    <name evidence="2" type="ORF">LE_TR11875_c0_g1_i1_g.38885</name>
</gene>
<evidence type="ECO:0000256" key="1">
    <source>
        <dbReference type="SAM" id="MobiDB-lite"/>
    </source>
</evidence>
<evidence type="ECO:0000313" key="2">
    <source>
        <dbReference type="EMBL" id="JAU74516.1"/>
    </source>
</evidence>
<name>A0A1J3I5N8_NOCCA</name>
<protein>
    <submittedName>
        <fullName evidence="2">Uncharacterized protein</fullName>
    </submittedName>
</protein>
<sequence>MDAGRDWKKKIGAAGAAFEQSLREARERREAEMEPETTELAADHSVSEGGWSMRGGKSCRMITIVQGTCGHEPLKSV</sequence>
<dbReference type="AlphaFoldDB" id="A0A1J3I5N8"/>
<reference evidence="2" key="1">
    <citation type="submission" date="2016-07" db="EMBL/GenBank/DDBJ databases">
        <title>De novo transcriptome assembly of four accessions of the metal hyperaccumulator plant Noccaea caerulescens.</title>
        <authorList>
            <person name="Blande D."/>
            <person name="Halimaa P."/>
            <person name="Tervahauta A.I."/>
            <person name="Aarts M.G."/>
            <person name="Karenlampi S.O."/>
        </authorList>
    </citation>
    <scope>NUCLEOTIDE SEQUENCE</scope>
</reference>
<proteinExistence type="predicted"/>
<feature type="region of interest" description="Disordered" evidence="1">
    <location>
        <begin position="18"/>
        <end position="53"/>
    </location>
</feature>
<accession>A0A1J3I5N8</accession>
<organism evidence="2">
    <name type="scientific">Noccaea caerulescens</name>
    <name type="common">Alpine penny-cress</name>
    <name type="synonym">Thlaspi caerulescens</name>
    <dbReference type="NCBI Taxonomy" id="107243"/>
    <lineage>
        <taxon>Eukaryota</taxon>
        <taxon>Viridiplantae</taxon>
        <taxon>Streptophyta</taxon>
        <taxon>Embryophyta</taxon>
        <taxon>Tracheophyta</taxon>
        <taxon>Spermatophyta</taxon>
        <taxon>Magnoliopsida</taxon>
        <taxon>eudicotyledons</taxon>
        <taxon>Gunneridae</taxon>
        <taxon>Pentapetalae</taxon>
        <taxon>rosids</taxon>
        <taxon>malvids</taxon>
        <taxon>Brassicales</taxon>
        <taxon>Brassicaceae</taxon>
        <taxon>Coluteocarpeae</taxon>
        <taxon>Noccaea</taxon>
    </lineage>
</organism>
<feature type="compositionally biased region" description="Basic and acidic residues" evidence="1">
    <location>
        <begin position="21"/>
        <end position="32"/>
    </location>
</feature>